<keyword evidence="1" id="KW-0732">Signal</keyword>
<sequence>MVFISFFHVSLFFISLKDSFAMNRIHNPNTTFLTSNLTLSSLPINPSGANTSLTLPTVHCDGVTYRSNLLSASCADAYRTIPRTTKLLTFGDREDGDFEVPLPYRWVSSDGLCIFEIAKIADTPVAYATLRDFERAAFMLLTTCFADGRTEGGIAGNLGPGVLSLGLIMTSNRQNVQCTGPTGPPRDSCYSIIATMPALKEQQLFSRSPGGHVNVRIPDSFESQDGRCIVTLDTIGREDIATWYEVWAAVMAVDDMCMRFGRVGKAMEIGAFRRLFLEINFHVGLF</sequence>
<feature type="chain" id="PRO_5034906503" evidence="1">
    <location>
        <begin position="22"/>
        <end position="286"/>
    </location>
</feature>
<protein>
    <submittedName>
        <fullName evidence="2">Uncharacterized protein</fullName>
    </submittedName>
</protein>
<gene>
    <name evidence="2" type="ORF">HO173_009997</name>
</gene>
<reference evidence="2 3" key="1">
    <citation type="journal article" date="2020" name="Genomics">
        <title>Complete, high-quality genomes from long-read metagenomic sequencing of two wolf lichen thalli reveals enigmatic genome architecture.</title>
        <authorList>
            <person name="McKenzie S.K."/>
            <person name="Walston R.F."/>
            <person name="Allen J.L."/>
        </authorList>
    </citation>
    <scope>NUCLEOTIDE SEQUENCE [LARGE SCALE GENOMIC DNA]</scope>
    <source>
        <strain evidence="2">WasteWater2</strain>
    </source>
</reference>
<dbReference type="OrthoDB" id="5300957at2759"/>
<evidence type="ECO:0000313" key="2">
    <source>
        <dbReference type="EMBL" id="KAF6231695.1"/>
    </source>
</evidence>
<proteinExistence type="predicted"/>
<dbReference type="AlphaFoldDB" id="A0A8H6FND2"/>
<evidence type="ECO:0000313" key="3">
    <source>
        <dbReference type="Proteomes" id="UP000578531"/>
    </source>
</evidence>
<evidence type="ECO:0000256" key="1">
    <source>
        <dbReference type="SAM" id="SignalP"/>
    </source>
</evidence>
<dbReference type="RefSeq" id="XP_037161127.1">
    <property type="nucleotide sequence ID" value="XM_037311883.1"/>
</dbReference>
<dbReference type="GeneID" id="59291644"/>
<organism evidence="2 3">
    <name type="scientific">Letharia columbiana</name>
    <dbReference type="NCBI Taxonomy" id="112416"/>
    <lineage>
        <taxon>Eukaryota</taxon>
        <taxon>Fungi</taxon>
        <taxon>Dikarya</taxon>
        <taxon>Ascomycota</taxon>
        <taxon>Pezizomycotina</taxon>
        <taxon>Lecanoromycetes</taxon>
        <taxon>OSLEUM clade</taxon>
        <taxon>Lecanoromycetidae</taxon>
        <taxon>Lecanorales</taxon>
        <taxon>Lecanorineae</taxon>
        <taxon>Parmeliaceae</taxon>
        <taxon>Letharia</taxon>
    </lineage>
</organism>
<name>A0A8H6FND2_9LECA</name>
<accession>A0A8H6FND2</accession>
<dbReference type="Proteomes" id="UP000578531">
    <property type="component" value="Unassembled WGS sequence"/>
</dbReference>
<feature type="signal peptide" evidence="1">
    <location>
        <begin position="1"/>
        <end position="21"/>
    </location>
</feature>
<keyword evidence="3" id="KW-1185">Reference proteome</keyword>
<comment type="caution">
    <text evidence="2">The sequence shown here is derived from an EMBL/GenBank/DDBJ whole genome shotgun (WGS) entry which is preliminary data.</text>
</comment>
<dbReference type="EMBL" id="JACCJC010000054">
    <property type="protein sequence ID" value="KAF6231695.1"/>
    <property type="molecule type" value="Genomic_DNA"/>
</dbReference>